<feature type="transmembrane region" description="Helical" evidence="8">
    <location>
        <begin position="240"/>
        <end position="259"/>
    </location>
</feature>
<dbReference type="Pfam" id="PF00953">
    <property type="entry name" value="Glycos_transf_4"/>
    <property type="match status" value="1"/>
</dbReference>
<feature type="transmembrane region" description="Helical" evidence="8">
    <location>
        <begin position="130"/>
        <end position="149"/>
    </location>
</feature>
<keyword evidence="2" id="KW-1003">Cell membrane</keyword>
<keyword evidence="5 8" id="KW-1133">Transmembrane helix</keyword>
<feature type="transmembrane region" description="Helical" evidence="8">
    <location>
        <begin position="28"/>
        <end position="51"/>
    </location>
</feature>
<dbReference type="KEGG" id="xap:XA3_03800"/>
<gene>
    <name evidence="9" type="ORF">XA3_03800</name>
</gene>
<keyword evidence="4 8" id="KW-0812">Transmembrane</keyword>
<dbReference type="EMBL" id="AP026802">
    <property type="protein sequence ID" value="BDR57939.1"/>
    <property type="molecule type" value="Genomic_DNA"/>
</dbReference>
<feature type="binding site" evidence="7">
    <location>
        <position position="244"/>
    </location>
    <ligand>
        <name>Mg(2+)</name>
        <dbReference type="ChEBI" id="CHEBI:18420"/>
    </ligand>
</feature>
<protein>
    <submittedName>
        <fullName evidence="9">Undecaprenyl-phosphate alpha-N-acetylglucosaminyl 1-phosphate transferase</fullName>
    </submittedName>
</protein>
<evidence type="ECO:0000256" key="5">
    <source>
        <dbReference type="ARBA" id="ARBA00022989"/>
    </source>
</evidence>
<feature type="transmembrane region" description="Helical" evidence="8">
    <location>
        <begin position="265"/>
        <end position="289"/>
    </location>
</feature>
<accession>A0AAU9D2I3</accession>
<evidence type="ECO:0000256" key="2">
    <source>
        <dbReference type="ARBA" id="ARBA00022475"/>
    </source>
</evidence>
<sequence length="390" mass="43584">MEESQKTFVSSLFCLKYKEINSGGQRAIIFKTIFFLFATGLVSLCITPFIRKLAFTLGAVDKPNKRRVNKKAIPTIGGLGIFVAVNISMMLFLRYNFPTHTLFSVFIAQCVIIVTGIIDDIKELRPRQKLVGILIAALIVYYLAGIQMNSLTLPLIGRIRFGWLSMPITIFWILAITNAVNLIDGLDGLATGVSFIALCTMGVIAYFFLNIQNPSIAISIFILAAALLGFLPYNFHPARMFLGDTGALYIGFMISVMSLQGLKNVTFITLLIPVIILGVPVTDTFYAIVRRLLNKQPISQADKHHLHHQLLQMGFTVPQTVFAIYGIALIFSFISLMYPLSSLIANIFLTVFVLLGLELFIEAIGLLGENRRPFLNLIRKFARRVNRNRH</sequence>
<dbReference type="GO" id="GO:0044038">
    <property type="term" value="P:cell wall macromolecule biosynthetic process"/>
    <property type="evidence" value="ECO:0007669"/>
    <property type="project" value="TreeGrafter"/>
</dbReference>
<evidence type="ECO:0000256" key="6">
    <source>
        <dbReference type="ARBA" id="ARBA00023136"/>
    </source>
</evidence>
<keyword evidence="7" id="KW-0479">Metal-binding</keyword>
<dbReference type="CDD" id="cd06853">
    <property type="entry name" value="GT_WecA_like"/>
    <property type="match status" value="1"/>
</dbReference>
<feature type="transmembrane region" description="Helical" evidence="8">
    <location>
        <begin position="215"/>
        <end position="233"/>
    </location>
</feature>
<dbReference type="GO" id="GO:0071555">
    <property type="term" value="P:cell wall organization"/>
    <property type="evidence" value="ECO:0007669"/>
    <property type="project" value="TreeGrafter"/>
</dbReference>
<dbReference type="GO" id="GO:0046872">
    <property type="term" value="F:metal ion binding"/>
    <property type="evidence" value="ECO:0007669"/>
    <property type="project" value="UniProtKB-KW"/>
</dbReference>
<keyword evidence="7" id="KW-0460">Magnesium</keyword>
<evidence type="ECO:0000256" key="3">
    <source>
        <dbReference type="ARBA" id="ARBA00022679"/>
    </source>
</evidence>
<dbReference type="AlphaFoldDB" id="A0AAU9D2I3"/>
<proteinExistence type="predicted"/>
<organism evidence="9 10">
    <name type="scientific">Xylocopilactobacillus apicola</name>
    <dbReference type="NCBI Taxonomy" id="2932184"/>
    <lineage>
        <taxon>Bacteria</taxon>
        <taxon>Bacillati</taxon>
        <taxon>Bacillota</taxon>
        <taxon>Bacilli</taxon>
        <taxon>Lactobacillales</taxon>
        <taxon>Lactobacillaceae</taxon>
        <taxon>Xylocopilactobacillus</taxon>
    </lineage>
</organism>
<evidence type="ECO:0000256" key="1">
    <source>
        <dbReference type="ARBA" id="ARBA00004651"/>
    </source>
</evidence>
<feature type="transmembrane region" description="Helical" evidence="8">
    <location>
        <begin position="310"/>
        <end position="338"/>
    </location>
</feature>
<feature type="binding site" evidence="7">
    <location>
        <position position="181"/>
    </location>
    <ligand>
        <name>Mg(2+)</name>
        <dbReference type="ChEBI" id="CHEBI:18420"/>
    </ligand>
</feature>
<comment type="cofactor">
    <cofactor evidence="7">
        <name>Mg(2+)</name>
        <dbReference type="ChEBI" id="CHEBI:18420"/>
    </cofactor>
</comment>
<dbReference type="PANTHER" id="PTHR22926:SF3">
    <property type="entry name" value="UNDECAPRENYL-PHOSPHATE ALPHA-N-ACETYLGLUCOSAMINYL 1-PHOSPHATE TRANSFERASE"/>
    <property type="match status" value="1"/>
</dbReference>
<dbReference type="InterPro" id="IPR018480">
    <property type="entry name" value="PNAcMuramoyl-5peptid_Trfase_CS"/>
</dbReference>
<feature type="transmembrane region" description="Helical" evidence="8">
    <location>
        <begin position="344"/>
        <end position="367"/>
    </location>
</feature>
<name>A0AAU9D2I3_9LACO</name>
<reference evidence="9 10" key="1">
    <citation type="journal article" date="2023" name="Microbiol. Spectr.">
        <title>Symbiosis of Carpenter Bees with Uncharacterized Lactic Acid Bacteria Showing NAD Auxotrophy.</title>
        <authorList>
            <person name="Kawasaki S."/>
            <person name="Ozawa K."/>
            <person name="Mori T."/>
            <person name="Yamamoto A."/>
            <person name="Ito M."/>
            <person name="Ohkuma M."/>
            <person name="Sakamoto M."/>
            <person name="Matsutani M."/>
        </authorList>
    </citation>
    <scope>NUCLEOTIDE SEQUENCE [LARGE SCALE GENOMIC DNA]</scope>
    <source>
        <strain evidence="9 10">XA3</strain>
    </source>
</reference>
<feature type="transmembrane region" description="Helical" evidence="8">
    <location>
        <begin position="72"/>
        <end position="93"/>
    </location>
</feature>
<keyword evidence="3 9" id="KW-0808">Transferase</keyword>
<evidence type="ECO:0000256" key="7">
    <source>
        <dbReference type="PIRSR" id="PIRSR600715-1"/>
    </source>
</evidence>
<dbReference type="PROSITE" id="PS01348">
    <property type="entry name" value="MRAY_2"/>
    <property type="match status" value="1"/>
</dbReference>
<evidence type="ECO:0000313" key="9">
    <source>
        <dbReference type="EMBL" id="BDR57939.1"/>
    </source>
</evidence>
<feature type="transmembrane region" description="Helical" evidence="8">
    <location>
        <begin position="99"/>
        <end position="118"/>
    </location>
</feature>
<evidence type="ECO:0000256" key="4">
    <source>
        <dbReference type="ARBA" id="ARBA00022692"/>
    </source>
</evidence>
<dbReference type="InterPro" id="IPR000715">
    <property type="entry name" value="Glycosyl_transferase_4"/>
</dbReference>
<evidence type="ECO:0000256" key="8">
    <source>
        <dbReference type="SAM" id="Phobius"/>
    </source>
</evidence>
<feature type="transmembrane region" description="Helical" evidence="8">
    <location>
        <begin position="161"/>
        <end position="182"/>
    </location>
</feature>
<keyword evidence="10" id="KW-1185">Reference proteome</keyword>
<keyword evidence="6 8" id="KW-0472">Membrane</keyword>
<evidence type="ECO:0000313" key="10">
    <source>
        <dbReference type="Proteomes" id="UP001321861"/>
    </source>
</evidence>
<comment type="subcellular location">
    <subcellularLocation>
        <location evidence="1">Cell membrane</location>
        <topology evidence="1">Multi-pass membrane protein</topology>
    </subcellularLocation>
</comment>
<dbReference type="GO" id="GO:0009103">
    <property type="term" value="P:lipopolysaccharide biosynthetic process"/>
    <property type="evidence" value="ECO:0007669"/>
    <property type="project" value="TreeGrafter"/>
</dbReference>
<dbReference type="GO" id="GO:0005886">
    <property type="term" value="C:plasma membrane"/>
    <property type="evidence" value="ECO:0007669"/>
    <property type="project" value="UniProtKB-SubCell"/>
</dbReference>
<feature type="transmembrane region" description="Helical" evidence="8">
    <location>
        <begin position="189"/>
        <end position="209"/>
    </location>
</feature>
<dbReference type="Proteomes" id="UP001321861">
    <property type="component" value="Chromosome"/>
</dbReference>
<dbReference type="GO" id="GO:0016780">
    <property type="term" value="F:phosphotransferase activity, for other substituted phosphate groups"/>
    <property type="evidence" value="ECO:0007669"/>
    <property type="project" value="InterPro"/>
</dbReference>
<dbReference type="PANTHER" id="PTHR22926">
    <property type="entry name" value="PHOSPHO-N-ACETYLMURAMOYL-PENTAPEPTIDE-TRANSFERASE"/>
    <property type="match status" value="1"/>
</dbReference>